<proteinExistence type="inferred from homology"/>
<comment type="similarity">
    <text evidence="7">Belongs to the chloroperoxidase family.</text>
</comment>
<evidence type="ECO:0000256" key="8">
    <source>
        <dbReference type="SAM" id="SignalP"/>
    </source>
</evidence>
<feature type="chain" id="PRO_5015103462" description="Heme haloperoxidase family profile domain-containing protein" evidence="8">
    <location>
        <begin position="16"/>
        <end position="506"/>
    </location>
</feature>
<evidence type="ECO:0000259" key="9">
    <source>
        <dbReference type="PROSITE" id="PS51405"/>
    </source>
</evidence>
<keyword evidence="4" id="KW-0479">Metal-binding</keyword>
<accession>A0A2P4YS92</accession>
<dbReference type="AlphaFoldDB" id="A0A2P4YS92"/>
<dbReference type="PROSITE" id="PS51405">
    <property type="entry name" value="HEME_HALOPEROXIDASE"/>
    <property type="match status" value="2"/>
</dbReference>
<comment type="cofactor">
    <cofactor evidence="1">
        <name>heme b</name>
        <dbReference type="ChEBI" id="CHEBI:60344"/>
    </cofactor>
</comment>
<dbReference type="PANTHER" id="PTHR33577">
    <property type="entry name" value="STERIGMATOCYSTIN BIOSYNTHESIS PEROXIDASE STCC-RELATED"/>
    <property type="match status" value="1"/>
</dbReference>
<protein>
    <recommendedName>
        <fullName evidence="9">Heme haloperoxidase family profile domain-containing protein</fullName>
    </recommendedName>
</protein>
<keyword evidence="3" id="KW-0349">Heme</keyword>
<evidence type="ECO:0000313" key="11">
    <source>
        <dbReference type="Proteomes" id="UP000237271"/>
    </source>
</evidence>
<dbReference type="OrthoDB" id="407298at2759"/>
<evidence type="ECO:0000256" key="3">
    <source>
        <dbReference type="ARBA" id="ARBA00022617"/>
    </source>
</evidence>
<evidence type="ECO:0000256" key="6">
    <source>
        <dbReference type="ARBA" id="ARBA00023004"/>
    </source>
</evidence>
<keyword evidence="5" id="KW-0560">Oxidoreductase</keyword>
<reference evidence="10 11" key="1">
    <citation type="journal article" date="2017" name="Genome Biol. Evol.">
        <title>Phytophthora megakarya and P. palmivora, closely related causal agents of cacao black pod rot, underwent increases in genome sizes and gene numbers by different mechanisms.</title>
        <authorList>
            <person name="Ali S.S."/>
            <person name="Shao J."/>
            <person name="Lary D.J."/>
            <person name="Kronmiller B."/>
            <person name="Shen D."/>
            <person name="Strem M.D."/>
            <person name="Amoako-Attah I."/>
            <person name="Akrofi A.Y."/>
            <person name="Begoude B.A."/>
            <person name="Ten Hoopen G.M."/>
            <person name="Coulibaly K."/>
            <person name="Kebe B.I."/>
            <person name="Melnick R.L."/>
            <person name="Guiltinan M.J."/>
            <person name="Tyler B.M."/>
            <person name="Meinhardt L.W."/>
            <person name="Bailey B.A."/>
        </authorList>
    </citation>
    <scope>NUCLEOTIDE SEQUENCE [LARGE SCALE GENOMIC DNA]</scope>
    <source>
        <strain evidence="11">sbr112.9</strain>
    </source>
</reference>
<dbReference type="Proteomes" id="UP000237271">
    <property type="component" value="Unassembled WGS sequence"/>
</dbReference>
<dbReference type="EMBL" id="NCKW01000339">
    <property type="protein sequence ID" value="POM80673.1"/>
    <property type="molecule type" value="Genomic_DNA"/>
</dbReference>
<keyword evidence="2" id="KW-0575">Peroxidase</keyword>
<keyword evidence="8" id="KW-0732">Signal</keyword>
<dbReference type="SUPFAM" id="SSF47571">
    <property type="entry name" value="Cloroperoxidase"/>
    <property type="match status" value="2"/>
</dbReference>
<evidence type="ECO:0000256" key="5">
    <source>
        <dbReference type="ARBA" id="ARBA00023002"/>
    </source>
</evidence>
<feature type="domain" description="Heme haloperoxidase family profile" evidence="9">
    <location>
        <begin position="276"/>
        <end position="492"/>
    </location>
</feature>
<evidence type="ECO:0000256" key="2">
    <source>
        <dbReference type="ARBA" id="ARBA00022559"/>
    </source>
</evidence>
<evidence type="ECO:0000256" key="7">
    <source>
        <dbReference type="ARBA" id="ARBA00025795"/>
    </source>
</evidence>
<evidence type="ECO:0000313" key="10">
    <source>
        <dbReference type="EMBL" id="POM80673.1"/>
    </source>
</evidence>
<gene>
    <name evidence="10" type="ORF">PHPALM_1462</name>
</gene>
<organism evidence="10 11">
    <name type="scientific">Phytophthora palmivora</name>
    <dbReference type="NCBI Taxonomy" id="4796"/>
    <lineage>
        <taxon>Eukaryota</taxon>
        <taxon>Sar</taxon>
        <taxon>Stramenopiles</taxon>
        <taxon>Oomycota</taxon>
        <taxon>Peronosporomycetes</taxon>
        <taxon>Peronosporales</taxon>
        <taxon>Peronosporaceae</taxon>
        <taxon>Phytophthora</taxon>
    </lineage>
</organism>
<dbReference type="Pfam" id="PF01328">
    <property type="entry name" value="Peroxidase_2"/>
    <property type="match status" value="2"/>
</dbReference>
<feature type="domain" description="Heme haloperoxidase family profile" evidence="9">
    <location>
        <begin position="26"/>
        <end position="224"/>
    </location>
</feature>
<comment type="caution">
    <text evidence="10">The sequence shown here is derived from an EMBL/GenBank/DDBJ whole genome shotgun (WGS) entry which is preliminary data.</text>
</comment>
<name>A0A2P4YS92_9STRA</name>
<dbReference type="GO" id="GO:0046872">
    <property type="term" value="F:metal ion binding"/>
    <property type="evidence" value="ECO:0007669"/>
    <property type="project" value="UniProtKB-KW"/>
</dbReference>
<sequence length="506" mass="55431">MILWLLVLMFSFSAADHDYFRPSGANVSGFPPPNAAANHRSPCPALNSLANHGYLPRNGKGLTPQLLRTAIMDVFNVDETLAERLTRPLPQQLTLADLSIHGFIEHDASLVHNDAALKTDPAQMNATLAANFKDNKLDKHVMAAVRRQREAQCKAENSEYALSVKGQATAYGEAALLLLAMGDYETETISVEHAKSFLVDEKIPDDFQRSDKAISTATALYLAAQIKLLATLTSTSMTITAISVVLACGALAVALNSLFILDNSHRPVALPSLTTGQHEYFRPPDDQVWGLPGNSSFSYFRSPCPALNALANHGHIPRDGKGLTPAVLRDGIRKVYNFDKTLLDLIFLALPSTFTLADLGDPNFIDHDASLVHVDSYFQLEPFKVNETLVDELLSRAEHIGDQDGRVLTKDVVARFRRHREIECARDNPAFAMSALARFVANGEASFVLQGLGDYTSATISVDHARSFLVDERIPTNFRPSETPITITSVLLAIAELTLRAWLAEM</sequence>
<evidence type="ECO:0000256" key="1">
    <source>
        <dbReference type="ARBA" id="ARBA00001970"/>
    </source>
</evidence>
<dbReference type="PANTHER" id="PTHR33577:SF9">
    <property type="entry name" value="PEROXIDASE STCC"/>
    <property type="match status" value="1"/>
</dbReference>
<dbReference type="InterPro" id="IPR036851">
    <property type="entry name" value="Chloroperoxidase-like_sf"/>
</dbReference>
<feature type="signal peptide" evidence="8">
    <location>
        <begin position="1"/>
        <end position="15"/>
    </location>
</feature>
<keyword evidence="11" id="KW-1185">Reference proteome</keyword>
<dbReference type="InterPro" id="IPR000028">
    <property type="entry name" value="Chloroperoxidase"/>
</dbReference>
<evidence type="ECO:0000256" key="4">
    <source>
        <dbReference type="ARBA" id="ARBA00022723"/>
    </source>
</evidence>
<dbReference type="GO" id="GO:0004601">
    <property type="term" value="F:peroxidase activity"/>
    <property type="evidence" value="ECO:0007669"/>
    <property type="project" value="UniProtKB-KW"/>
</dbReference>
<keyword evidence="6" id="KW-0408">Iron</keyword>
<dbReference type="Gene3D" id="1.10.489.10">
    <property type="entry name" value="Chloroperoxidase-like"/>
    <property type="match status" value="2"/>
</dbReference>